<dbReference type="CDD" id="cd07036">
    <property type="entry name" value="TPP_PYR_E1-PDHc-beta_like"/>
    <property type="match status" value="1"/>
</dbReference>
<organism evidence="5">
    <name type="scientific">Caldilineaceae bacterium SB0664_bin_27</name>
    <dbReference type="NCBI Taxonomy" id="2605260"/>
    <lineage>
        <taxon>Bacteria</taxon>
        <taxon>Bacillati</taxon>
        <taxon>Chloroflexota</taxon>
        <taxon>Caldilineae</taxon>
        <taxon>Caldilineales</taxon>
        <taxon>Caldilineaceae</taxon>
    </lineage>
</organism>
<dbReference type="InterPro" id="IPR033248">
    <property type="entry name" value="Transketolase_C"/>
</dbReference>
<proteinExistence type="predicted"/>
<accession>A0A6B0YT15</accession>
<dbReference type="Gene3D" id="3.40.50.920">
    <property type="match status" value="1"/>
</dbReference>
<evidence type="ECO:0000256" key="3">
    <source>
        <dbReference type="ARBA" id="ARBA00023052"/>
    </source>
</evidence>
<gene>
    <name evidence="5" type="ORF">F4Y42_10500</name>
</gene>
<dbReference type="InterPro" id="IPR009014">
    <property type="entry name" value="Transketo_C/PFOR_II"/>
</dbReference>
<dbReference type="Gene3D" id="3.40.50.970">
    <property type="match status" value="1"/>
</dbReference>
<sequence length="328" mass="36586">MRRTTYIQAINEALREEMQRDDDVFLIGEDVGHYGGLFRVTRNLLDEFGEKRVLDTPISEQAFMGMALGAATVGMRPIVELMYMDFTLVAADQIFNQIAKYRYMTGGLLKVPLVIRGQQGGGKRYGSQHSQSVDSLYAHFPGIRVVAPATPYDAKGLLKTAIRDDNPVAFLEHKMLYFTRGEAPPPDEEYLIPIGKADVKRVGRDLTIATFSFCLLQALEAAETLKDEHGIDCEIIDLRTVEPLDTETVWESVARTGRLLAVHESYANCGVGAELVARAYEEAPDLLRAPARRLGMAPVSIPVSRVLEEEALPWKEEIIATVLDMVRR</sequence>
<dbReference type="EMBL" id="VXRG01000089">
    <property type="protein sequence ID" value="MXY93863.1"/>
    <property type="molecule type" value="Genomic_DNA"/>
</dbReference>
<dbReference type="Pfam" id="PF02779">
    <property type="entry name" value="Transket_pyr"/>
    <property type="match status" value="1"/>
</dbReference>
<evidence type="ECO:0000259" key="4">
    <source>
        <dbReference type="SMART" id="SM00861"/>
    </source>
</evidence>
<evidence type="ECO:0000256" key="1">
    <source>
        <dbReference type="ARBA" id="ARBA00001964"/>
    </source>
</evidence>
<feature type="domain" description="Transketolase-like pyrimidine-binding" evidence="4">
    <location>
        <begin position="4"/>
        <end position="179"/>
    </location>
</feature>
<name>A0A6B0YT15_9CHLR</name>
<dbReference type="FunFam" id="3.40.50.920:FF:000001">
    <property type="entry name" value="Pyruvate dehydrogenase E1 beta subunit"/>
    <property type="match status" value="1"/>
</dbReference>
<comment type="caution">
    <text evidence="5">The sequence shown here is derived from an EMBL/GenBank/DDBJ whole genome shotgun (WGS) entry which is preliminary data.</text>
</comment>
<dbReference type="SUPFAM" id="SSF52922">
    <property type="entry name" value="TK C-terminal domain-like"/>
    <property type="match status" value="1"/>
</dbReference>
<evidence type="ECO:0000256" key="2">
    <source>
        <dbReference type="ARBA" id="ARBA00023002"/>
    </source>
</evidence>
<dbReference type="SUPFAM" id="SSF52518">
    <property type="entry name" value="Thiamin diphosphate-binding fold (THDP-binding)"/>
    <property type="match status" value="1"/>
</dbReference>
<dbReference type="InterPro" id="IPR005475">
    <property type="entry name" value="Transketolase-like_Pyr-bd"/>
</dbReference>
<evidence type="ECO:0000313" key="5">
    <source>
        <dbReference type="EMBL" id="MXY93863.1"/>
    </source>
</evidence>
<reference evidence="5" key="1">
    <citation type="submission" date="2019-09" db="EMBL/GenBank/DDBJ databases">
        <title>Characterisation of the sponge microbiome using genome-centric metagenomics.</title>
        <authorList>
            <person name="Engelberts J.P."/>
            <person name="Robbins S.J."/>
            <person name="De Goeij J.M."/>
            <person name="Aranda M."/>
            <person name="Bell S.C."/>
            <person name="Webster N.S."/>
        </authorList>
    </citation>
    <scope>NUCLEOTIDE SEQUENCE</scope>
    <source>
        <strain evidence="5">SB0664_bin_27</strain>
    </source>
</reference>
<dbReference type="SMART" id="SM00861">
    <property type="entry name" value="Transket_pyr"/>
    <property type="match status" value="1"/>
</dbReference>
<dbReference type="InterPro" id="IPR029061">
    <property type="entry name" value="THDP-binding"/>
</dbReference>
<dbReference type="FunFam" id="3.40.50.970:FF:000001">
    <property type="entry name" value="Pyruvate dehydrogenase E1 beta subunit"/>
    <property type="match status" value="1"/>
</dbReference>
<dbReference type="PANTHER" id="PTHR43257:SF2">
    <property type="entry name" value="PYRUVATE DEHYDROGENASE E1 COMPONENT SUBUNIT BETA"/>
    <property type="match status" value="1"/>
</dbReference>
<keyword evidence="2" id="KW-0560">Oxidoreductase</keyword>
<dbReference type="NCBIfam" id="NF006667">
    <property type="entry name" value="PRK09212.1"/>
    <property type="match status" value="1"/>
</dbReference>
<dbReference type="GO" id="GO:0016491">
    <property type="term" value="F:oxidoreductase activity"/>
    <property type="evidence" value="ECO:0007669"/>
    <property type="project" value="UniProtKB-KW"/>
</dbReference>
<dbReference type="PANTHER" id="PTHR43257">
    <property type="entry name" value="PYRUVATE DEHYDROGENASE E1 COMPONENT BETA SUBUNIT"/>
    <property type="match status" value="1"/>
</dbReference>
<protein>
    <submittedName>
        <fullName evidence="5">Alpha-ketoacid dehydrogenase subunit beta</fullName>
    </submittedName>
</protein>
<comment type="cofactor">
    <cofactor evidence="1">
        <name>thiamine diphosphate</name>
        <dbReference type="ChEBI" id="CHEBI:58937"/>
    </cofactor>
</comment>
<dbReference type="AlphaFoldDB" id="A0A6B0YT15"/>
<keyword evidence="3" id="KW-0786">Thiamine pyrophosphate</keyword>
<dbReference type="Pfam" id="PF02780">
    <property type="entry name" value="Transketolase_C"/>
    <property type="match status" value="1"/>
</dbReference>